<dbReference type="AlphaFoldDB" id="A0A507B9N4"/>
<comment type="caution">
    <text evidence="2">The sequence shown here is derived from an EMBL/GenBank/DDBJ whole genome shotgun (WGS) entry which is preliminary data.</text>
</comment>
<dbReference type="PANTHER" id="PTHR45763">
    <property type="entry name" value="HYDROLASE, ALPHA/BETA FOLD FAMILY PROTEIN, EXPRESSED-RELATED"/>
    <property type="match status" value="1"/>
</dbReference>
<name>A0A507B9N4_9PEZI</name>
<evidence type="ECO:0000313" key="2">
    <source>
        <dbReference type="EMBL" id="TPX19042.1"/>
    </source>
</evidence>
<dbReference type="InterPro" id="IPR029058">
    <property type="entry name" value="AB_hydrolase_fold"/>
</dbReference>
<gene>
    <name evidence="2" type="ORF">E0L32_011286</name>
</gene>
<dbReference type="InterPro" id="IPR000073">
    <property type="entry name" value="AB_hydrolase_1"/>
</dbReference>
<dbReference type="STRING" id="1093900.A0A507B9N4"/>
<dbReference type="OrthoDB" id="294702at2759"/>
<dbReference type="EMBL" id="SKBQ01000102">
    <property type="protein sequence ID" value="TPX19042.1"/>
    <property type="molecule type" value="Genomic_DNA"/>
</dbReference>
<reference evidence="2 3" key="1">
    <citation type="submission" date="2019-06" db="EMBL/GenBank/DDBJ databases">
        <title>Draft genome sequence of the filamentous fungus Phialemoniopsis curvata isolated from diesel fuel.</title>
        <authorList>
            <person name="Varaljay V.A."/>
            <person name="Lyon W.J."/>
            <person name="Crouch A.L."/>
            <person name="Drake C.E."/>
            <person name="Hollomon J.M."/>
            <person name="Nadeau L.J."/>
            <person name="Nunn H.S."/>
            <person name="Stevenson B.S."/>
            <person name="Bojanowski C.L."/>
            <person name="Crookes-Goodson W.J."/>
        </authorList>
    </citation>
    <scope>NUCLEOTIDE SEQUENCE [LARGE SCALE GENOMIC DNA]</scope>
    <source>
        <strain evidence="2 3">D216</strain>
    </source>
</reference>
<evidence type="ECO:0000259" key="1">
    <source>
        <dbReference type="Pfam" id="PF00561"/>
    </source>
</evidence>
<evidence type="ECO:0000313" key="3">
    <source>
        <dbReference type="Proteomes" id="UP000319257"/>
    </source>
</evidence>
<dbReference type="PANTHER" id="PTHR45763:SF46">
    <property type="entry name" value="AB HYDROLASE-1 DOMAIN-CONTAINING PROTEIN"/>
    <property type="match status" value="1"/>
</dbReference>
<dbReference type="Proteomes" id="UP000319257">
    <property type="component" value="Unassembled WGS sequence"/>
</dbReference>
<dbReference type="InParanoid" id="A0A507B9N4"/>
<proteinExistence type="predicted"/>
<accession>A0A507B9N4</accession>
<dbReference type="Gene3D" id="3.40.50.1820">
    <property type="entry name" value="alpha/beta hydrolase"/>
    <property type="match status" value="1"/>
</dbReference>
<dbReference type="GeneID" id="41978733"/>
<organism evidence="2 3">
    <name type="scientific">Thyridium curvatum</name>
    <dbReference type="NCBI Taxonomy" id="1093900"/>
    <lineage>
        <taxon>Eukaryota</taxon>
        <taxon>Fungi</taxon>
        <taxon>Dikarya</taxon>
        <taxon>Ascomycota</taxon>
        <taxon>Pezizomycotina</taxon>
        <taxon>Sordariomycetes</taxon>
        <taxon>Sordariomycetidae</taxon>
        <taxon>Thyridiales</taxon>
        <taxon>Thyridiaceae</taxon>
        <taxon>Thyridium</taxon>
    </lineage>
</organism>
<dbReference type="SUPFAM" id="SSF53474">
    <property type="entry name" value="alpha/beta-Hydrolases"/>
    <property type="match status" value="1"/>
</dbReference>
<protein>
    <recommendedName>
        <fullName evidence="1">AB hydrolase-1 domain-containing protein</fullName>
    </recommendedName>
</protein>
<feature type="domain" description="AB hydrolase-1" evidence="1">
    <location>
        <begin position="29"/>
        <end position="137"/>
    </location>
</feature>
<sequence length="304" mass="32284">MAEDPTFELPDGRKLGYTTYGAELTPGKPVLFYFHGSPGTHSEGAPVHDAASKCGAVLVGVTRPGFGDSTAQPDRTLSSFASDVLHLADHLGVQQFAVLGISGGGPYALACLRALPADRLRAVAVVSGMWPLAFGTAGMATHLRAYHNLNRWIPGTVGWLLGLGISSAADLKNGEARSDEMIAGGFKSWPEVDREAIFGNGGKLFKALARSTRECVKHGSAGVGCEGGLFARPWDFALEDVPVDGRLALWHGGKDVNVPIGMADKAVEVLKNVEYHRYEDEGHLSVALNHLDEILDMLLGKLGE</sequence>
<dbReference type="RefSeq" id="XP_031000753.1">
    <property type="nucleotide sequence ID" value="XM_031133999.1"/>
</dbReference>
<dbReference type="Pfam" id="PF00561">
    <property type="entry name" value="Abhydrolase_1"/>
    <property type="match status" value="1"/>
</dbReference>
<keyword evidence="3" id="KW-1185">Reference proteome</keyword>